<evidence type="ECO:0000256" key="4">
    <source>
        <dbReference type="PROSITE-ProRule" id="PRU00335"/>
    </source>
</evidence>
<sequence>MGIAERRYRQKEEIRGLILETAWRQIQEEGVNALSIRKVADAIEYSVPVIYTHFESKEALLMEFIQRGYRLLREQMQAARDRHHSPAEQLDAMALAYWDFAGQNHELYRLMFGLGIPNCTMARLIDDIGTFGDMVKGVIREAIETGKHPGASVDLKFQSYWSILHGIIFIRMFKVPCEKEPCEGGAAMAALVKPDIDQGLAILKDTVAGFIYALVGG</sequence>
<dbReference type="PROSITE" id="PS50977">
    <property type="entry name" value="HTH_TETR_2"/>
    <property type="match status" value="1"/>
</dbReference>
<dbReference type="InterPro" id="IPR001647">
    <property type="entry name" value="HTH_TetR"/>
</dbReference>
<evidence type="ECO:0000313" key="6">
    <source>
        <dbReference type="EMBL" id="TDX00723.1"/>
    </source>
</evidence>
<accession>A0A4V3GLS8</accession>
<dbReference type="OrthoDB" id="594604at2"/>
<proteinExistence type="predicted"/>
<protein>
    <submittedName>
        <fullName evidence="6">TetR family transcriptional regulator</fullName>
    </submittedName>
</protein>
<gene>
    <name evidence="6" type="ORF">EDB95_1750</name>
</gene>
<dbReference type="InterPro" id="IPR009057">
    <property type="entry name" value="Homeodomain-like_sf"/>
</dbReference>
<dbReference type="Proteomes" id="UP000294498">
    <property type="component" value="Unassembled WGS sequence"/>
</dbReference>
<dbReference type="SUPFAM" id="SSF48498">
    <property type="entry name" value="Tetracyclin repressor-like, C-terminal domain"/>
    <property type="match status" value="1"/>
</dbReference>
<evidence type="ECO:0000256" key="3">
    <source>
        <dbReference type="ARBA" id="ARBA00023163"/>
    </source>
</evidence>
<dbReference type="RefSeq" id="WP_133992644.1">
    <property type="nucleotide sequence ID" value="NZ_SODV01000001.1"/>
</dbReference>
<dbReference type="Pfam" id="PF00440">
    <property type="entry name" value="TetR_N"/>
    <property type="match status" value="1"/>
</dbReference>
<dbReference type="Gene3D" id="1.10.357.10">
    <property type="entry name" value="Tetracycline Repressor, domain 2"/>
    <property type="match status" value="1"/>
</dbReference>
<dbReference type="Pfam" id="PF13305">
    <property type="entry name" value="TetR_C_33"/>
    <property type="match status" value="1"/>
</dbReference>
<dbReference type="InterPro" id="IPR025996">
    <property type="entry name" value="MT1864/Rv1816-like_C"/>
</dbReference>
<name>A0A4V3GLS8_9BACT</name>
<dbReference type="PANTHER" id="PTHR30055:SF243">
    <property type="entry name" value="HTH-TYPE TRANSCRIPTIONAL REGULATOR RV1816"/>
    <property type="match status" value="1"/>
</dbReference>
<dbReference type="SUPFAM" id="SSF46689">
    <property type="entry name" value="Homeodomain-like"/>
    <property type="match status" value="1"/>
</dbReference>
<dbReference type="InterPro" id="IPR050109">
    <property type="entry name" value="HTH-type_TetR-like_transc_reg"/>
</dbReference>
<dbReference type="InterPro" id="IPR036271">
    <property type="entry name" value="Tet_transcr_reg_TetR-rel_C_sf"/>
</dbReference>
<keyword evidence="2 4" id="KW-0238">DNA-binding</keyword>
<reference evidence="6 7" key="1">
    <citation type="submission" date="2019-03" db="EMBL/GenBank/DDBJ databases">
        <title>Genomic Encyclopedia of Type Strains, Phase IV (KMG-IV): sequencing the most valuable type-strain genomes for metagenomic binning, comparative biology and taxonomic classification.</title>
        <authorList>
            <person name="Goeker M."/>
        </authorList>
    </citation>
    <scope>NUCLEOTIDE SEQUENCE [LARGE SCALE GENOMIC DNA]</scope>
    <source>
        <strain evidence="6 7">DSM 100059</strain>
    </source>
</reference>
<keyword evidence="7" id="KW-1185">Reference proteome</keyword>
<dbReference type="AlphaFoldDB" id="A0A4V3GLS8"/>
<comment type="caution">
    <text evidence="6">The sequence shown here is derived from an EMBL/GenBank/DDBJ whole genome shotgun (WGS) entry which is preliminary data.</text>
</comment>
<evidence type="ECO:0000256" key="1">
    <source>
        <dbReference type="ARBA" id="ARBA00023015"/>
    </source>
</evidence>
<organism evidence="6 7">
    <name type="scientific">Dinghuibacter silviterrae</name>
    <dbReference type="NCBI Taxonomy" id="1539049"/>
    <lineage>
        <taxon>Bacteria</taxon>
        <taxon>Pseudomonadati</taxon>
        <taxon>Bacteroidota</taxon>
        <taxon>Chitinophagia</taxon>
        <taxon>Chitinophagales</taxon>
        <taxon>Chitinophagaceae</taxon>
        <taxon>Dinghuibacter</taxon>
    </lineage>
</organism>
<evidence type="ECO:0000259" key="5">
    <source>
        <dbReference type="PROSITE" id="PS50977"/>
    </source>
</evidence>
<evidence type="ECO:0000256" key="2">
    <source>
        <dbReference type="ARBA" id="ARBA00023125"/>
    </source>
</evidence>
<dbReference type="EMBL" id="SODV01000001">
    <property type="protein sequence ID" value="TDX00723.1"/>
    <property type="molecule type" value="Genomic_DNA"/>
</dbReference>
<keyword evidence="1" id="KW-0805">Transcription regulation</keyword>
<dbReference type="GO" id="GO:0000976">
    <property type="term" value="F:transcription cis-regulatory region binding"/>
    <property type="evidence" value="ECO:0007669"/>
    <property type="project" value="TreeGrafter"/>
</dbReference>
<dbReference type="PANTHER" id="PTHR30055">
    <property type="entry name" value="HTH-TYPE TRANSCRIPTIONAL REGULATOR RUTR"/>
    <property type="match status" value="1"/>
</dbReference>
<dbReference type="PRINTS" id="PR00455">
    <property type="entry name" value="HTHTETR"/>
</dbReference>
<keyword evidence="3" id="KW-0804">Transcription</keyword>
<feature type="DNA-binding region" description="H-T-H motif" evidence="4">
    <location>
        <begin position="35"/>
        <end position="54"/>
    </location>
</feature>
<evidence type="ECO:0000313" key="7">
    <source>
        <dbReference type="Proteomes" id="UP000294498"/>
    </source>
</evidence>
<dbReference type="GO" id="GO:0003700">
    <property type="term" value="F:DNA-binding transcription factor activity"/>
    <property type="evidence" value="ECO:0007669"/>
    <property type="project" value="TreeGrafter"/>
</dbReference>
<feature type="domain" description="HTH tetR-type" evidence="5">
    <location>
        <begin position="12"/>
        <end position="72"/>
    </location>
</feature>